<comment type="caution">
    <text evidence="4">The sequence shown here is derived from an EMBL/GenBank/DDBJ whole genome shotgun (WGS) entry which is preliminary data.</text>
</comment>
<proteinExistence type="inferred from homology"/>
<dbReference type="GO" id="GO:0005737">
    <property type="term" value="C:cytoplasm"/>
    <property type="evidence" value="ECO:0007669"/>
    <property type="project" value="TreeGrafter"/>
</dbReference>
<dbReference type="SUPFAM" id="SSF53187">
    <property type="entry name" value="Zn-dependent exopeptidases"/>
    <property type="match status" value="1"/>
</dbReference>
<reference evidence="4 5" key="1">
    <citation type="submission" date="2014-02" db="EMBL/GenBank/DDBJ databases">
        <title>The small core and large imbalanced accessory genome model reveals a collaborative survival strategy of Sorangium cellulosum strains in nature.</title>
        <authorList>
            <person name="Han K."/>
            <person name="Peng R."/>
            <person name="Blom J."/>
            <person name="Li Y.-Z."/>
        </authorList>
    </citation>
    <scope>NUCLEOTIDE SEQUENCE [LARGE SCALE GENOMIC DNA]</scope>
    <source>
        <strain evidence="4 5">So0157-25</strain>
    </source>
</reference>
<dbReference type="InterPro" id="IPR002933">
    <property type="entry name" value="Peptidase_M20"/>
</dbReference>
<dbReference type="GO" id="GO:0016805">
    <property type="term" value="F:dipeptidase activity"/>
    <property type="evidence" value="ECO:0007669"/>
    <property type="project" value="InterPro"/>
</dbReference>
<dbReference type="InterPro" id="IPR017144">
    <property type="entry name" value="Xaa-Arg_dipeptidase"/>
</dbReference>
<name>A0A150P835_SORCE</name>
<evidence type="ECO:0000259" key="3">
    <source>
        <dbReference type="Pfam" id="PF07687"/>
    </source>
</evidence>
<evidence type="ECO:0000313" key="4">
    <source>
        <dbReference type="EMBL" id="KYF51845.1"/>
    </source>
</evidence>
<dbReference type="PANTHER" id="PTHR30575:SF0">
    <property type="entry name" value="XAA-ARG DIPEPTIDASE"/>
    <property type="match status" value="1"/>
</dbReference>
<dbReference type="Pfam" id="PF07687">
    <property type="entry name" value="M20_dimer"/>
    <property type="match status" value="1"/>
</dbReference>
<feature type="domain" description="Peptidase M20 dimerisation" evidence="3">
    <location>
        <begin position="168"/>
        <end position="259"/>
    </location>
</feature>
<dbReference type="GO" id="GO:0071713">
    <property type="term" value="F:para-aminobenzoyl-glutamate hydrolase activity"/>
    <property type="evidence" value="ECO:0007669"/>
    <property type="project" value="TreeGrafter"/>
</dbReference>
<evidence type="ECO:0000256" key="2">
    <source>
        <dbReference type="PIRNR" id="PIRNR037226"/>
    </source>
</evidence>
<dbReference type="InterPro" id="IPR052030">
    <property type="entry name" value="Peptidase_M20/M20A_hydrolases"/>
</dbReference>
<gene>
    <name evidence="4" type="ORF">BE08_19760</name>
</gene>
<sequence>MSLDPSRIQRDIDDLTPELRDIAARIHANPELRFEEHKAAAWIAEAVERHGVQVERGLGGMPTSLRARIGRGEGPHLAILAEYDALPEIGHACGHNLIAAGALGAFLALARQKDAVAGTIDLVGTPAEEGGGGKIRLLEAGAFEGVDAAMMFHPFDRDLLAHDTLASTWLELQFRGKPSHAALAPWDGHSALTACLDTFRLIDGQRVHFRDGVRVHGFIKNGGQAVNIIPELAVAEFSVRALDTEELARVRAIVERCARGAAMASGVELTLVDQGGYKNMVNNRKMARRFGEHLRALGRSPVEMDPDVGTGSTDMGDVSHALPAIHPWIAICGKGETTCHQHAFAARAASPAGQDSMLIAAKAMALTCADLLLDPELRSAVREEFAQRKAGARAA</sequence>
<dbReference type="EMBL" id="JELY01002694">
    <property type="protein sequence ID" value="KYF51845.1"/>
    <property type="molecule type" value="Genomic_DNA"/>
</dbReference>
<dbReference type="PANTHER" id="PTHR30575">
    <property type="entry name" value="PEPTIDASE M20"/>
    <property type="match status" value="1"/>
</dbReference>
<dbReference type="NCBIfam" id="TIGR01891">
    <property type="entry name" value="amidohydrolases"/>
    <property type="match status" value="1"/>
</dbReference>
<organism evidence="4 5">
    <name type="scientific">Sorangium cellulosum</name>
    <name type="common">Polyangium cellulosum</name>
    <dbReference type="NCBI Taxonomy" id="56"/>
    <lineage>
        <taxon>Bacteria</taxon>
        <taxon>Pseudomonadati</taxon>
        <taxon>Myxococcota</taxon>
        <taxon>Polyangia</taxon>
        <taxon>Polyangiales</taxon>
        <taxon>Polyangiaceae</taxon>
        <taxon>Sorangium</taxon>
    </lineage>
</organism>
<keyword evidence="1 4" id="KW-0378">Hydrolase</keyword>
<dbReference type="InterPro" id="IPR011650">
    <property type="entry name" value="Peptidase_M20_dimer"/>
</dbReference>
<dbReference type="InterPro" id="IPR036264">
    <property type="entry name" value="Bact_exopeptidase_dim_dom"/>
</dbReference>
<comment type="similarity">
    <text evidence="2">Belongs to the peptidase M20A family.</text>
</comment>
<dbReference type="Pfam" id="PF01546">
    <property type="entry name" value="Peptidase_M20"/>
    <property type="match status" value="1"/>
</dbReference>
<evidence type="ECO:0000313" key="5">
    <source>
        <dbReference type="Proteomes" id="UP000075420"/>
    </source>
</evidence>
<accession>A0A150P835</accession>
<dbReference type="PIRSF" id="PIRSF037226">
    <property type="entry name" value="Amidohydrolase_ACY1L2_prd"/>
    <property type="match status" value="1"/>
</dbReference>
<protein>
    <recommendedName>
        <fullName evidence="2">Peptidase M20 domain-containing protein 2</fullName>
    </recommendedName>
</protein>
<dbReference type="GO" id="GO:0046657">
    <property type="term" value="P:folic acid catabolic process"/>
    <property type="evidence" value="ECO:0007669"/>
    <property type="project" value="TreeGrafter"/>
</dbReference>
<dbReference type="Gene3D" id="3.30.70.360">
    <property type="match status" value="1"/>
</dbReference>
<dbReference type="Proteomes" id="UP000075420">
    <property type="component" value="Unassembled WGS sequence"/>
</dbReference>
<dbReference type="SUPFAM" id="SSF55031">
    <property type="entry name" value="Bacterial exopeptidase dimerisation domain"/>
    <property type="match status" value="1"/>
</dbReference>
<evidence type="ECO:0000256" key="1">
    <source>
        <dbReference type="ARBA" id="ARBA00022801"/>
    </source>
</evidence>
<dbReference type="AlphaFoldDB" id="A0A150P835"/>
<dbReference type="Gene3D" id="3.40.630.10">
    <property type="entry name" value="Zn peptidases"/>
    <property type="match status" value="1"/>
</dbReference>
<dbReference type="InterPro" id="IPR017439">
    <property type="entry name" value="Amidohydrolase"/>
</dbReference>